<accession>A0A9P5MWL8</accession>
<organism evidence="3 4">
    <name type="scientific">Russula ochroleuca</name>
    <dbReference type="NCBI Taxonomy" id="152965"/>
    <lineage>
        <taxon>Eukaryota</taxon>
        <taxon>Fungi</taxon>
        <taxon>Dikarya</taxon>
        <taxon>Basidiomycota</taxon>
        <taxon>Agaricomycotina</taxon>
        <taxon>Agaricomycetes</taxon>
        <taxon>Russulales</taxon>
        <taxon>Russulaceae</taxon>
        <taxon>Russula</taxon>
    </lineage>
</organism>
<dbReference type="Pfam" id="PF13391">
    <property type="entry name" value="HNH_2"/>
    <property type="match status" value="1"/>
</dbReference>
<dbReference type="OrthoDB" id="3244235at2759"/>
<sequence length="393" mass="44050">MQSPILHKVPNTFPSIRDIRLYTLTPSESGPKLTGTDLHGSSMKGQRSISDFFHILDCLILAVNADGYKLQQLDDDHRPLAVPPIERSSAGNIAAGSYLIESTVEGGEIVQRWIPTFFDFLRAGTGSPSKPKAKKARHDGSGSTASEKLDRDPTDDSQSFKMRLINRDKGCVVCLAAGIQEFYEFREDSNRFEGARIIDVALNELWDTRGYSALVSDPFTDPTNADNPFASPTTRTKKDLRRINSLENGILLCPRHHKDYDHFRFAISPKTHKIFSFHPATIKLQGVKVKAPWDGQDVLYPPPHSEFLETHYSTSISRAMKGDGDDRELDDDDDDYEELEDYEELSEPEECQNEKVRIWLHDSLSGSEIMSSLDFTAENKGNIETSPLGIISV</sequence>
<name>A0A9P5MWL8_9AGAM</name>
<evidence type="ECO:0000259" key="2">
    <source>
        <dbReference type="Pfam" id="PF13391"/>
    </source>
</evidence>
<evidence type="ECO:0000256" key="1">
    <source>
        <dbReference type="SAM" id="MobiDB-lite"/>
    </source>
</evidence>
<dbReference type="Proteomes" id="UP000759537">
    <property type="component" value="Unassembled WGS sequence"/>
</dbReference>
<feature type="domain" description="HNH nuclease" evidence="2">
    <location>
        <begin position="231"/>
        <end position="267"/>
    </location>
</feature>
<keyword evidence="4" id="KW-1185">Reference proteome</keyword>
<feature type="region of interest" description="Disordered" evidence="1">
    <location>
        <begin position="126"/>
        <end position="156"/>
    </location>
</feature>
<evidence type="ECO:0000313" key="3">
    <source>
        <dbReference type="EMBL" id="KAF8480383.1"/>
    </source>
</evidence>
<comment type="caution">
    <text evidence="3">The sequence shown here is derived from an EMBL/GenBank/DDBJ whole genome shotgun (WGS) entry which is preliminary data.</text>
</comment>
<reference evidence="3" key="2">
    <citation type="journal article" date="2020" name="Nat. Commun.">
        <title>Large-scale genome sequencing of mycorrhizal fungi provides insights into the early evolution of symbiotic traits.</title>
        <authorList>
            <person name="Miyauchi S."/>
            <person name="Kiss E."/>
            <person name="Kuo A."/>
            <person name="Drula E."/>
            <person name="Kohler A."/>
            <person name="Sanchez-Garcia M."/>
            <person name="Morin E."/>
            <person name="Andreopoulos B."/>
            <person name="Barry K.W."/>
            <person name="Bonito G."/>
            <person name="Buee M."/>
            <person name="Carver A."/>
            <person name="Chen C."/>
            <person name="Cichocki N."/>
            <person name="Clum A."/>
            <person name="Culley D."/>
            <person name="Crous P.W."/>
            <person name="Fauchery L."/>
            <person name="Girlanda M."/>
            <person name="Hayes R.D."/>
            <person name="Keri Z."/>
            <person name="LaButti K."/>
            <person name="Lipzen A."/>
            <person name="Lombard V."/>
            <person name="Magnuson J."/>
            <person name="Maillard F."/>
            <person name="Murat C."/>
            <person name="Nolan M."/>
            <person name="Ohm R.A."/>
            <person name="Pangilinan J."/>
            <person name="Pereira M.F."/>
            <person name="Perotto S."/>
            <person name="Peter M."/>
            <person name="Pfister S."/>
            <person name="Riley R."/>
            <person name="Sitrit Y."/>
            <person name="Stielow J.B."/>
            <person name="Szollosi G."/>
            <person name="Zifcakova L."/>
            <person name="Stursova M."/>
            <person name="Spatafora J.W."/>
            <person name="Tedersoo L."/>
            <person name="Vaario L.M."/>
            <person name="Yamada A."/>
            <person name="Yan M."/>
            <person name="Wang P."/>
            <person name="Xu J."/>
            <person name="Bruns T."/>
            <person name="Baldrian P."/>
            <person name="Vilgalys R."/>
            <person name="Dunand C."/>
            <person name="Henrissat B."/>
            <person name="Grigoriev I.V."/>
            <person name="Hibbett D."/>
            <person name="Nagy L.G."/>
            <person name="Martin F.M."/>
        </authorList>
    </citation>
    <scope>NUCLEOTIDE SEQUENCE</scope>
    <source>
        <strain evidence="3">Prilba</strain>
    </source>
</reference>
<proteinExistence type="predicted"/>
<gene>
    <name evidence="3" type="ORF">DFH94DRAFT_742473</name>
</gene>
<protein>
    <recommendedName>
        <fullName evidence="2">HNH nuclease domain-containing protein</fullName>
    </recommendedName>
</protein>
<reference evidence="3" key="1">
    <citation type="submission" date="2019-10" db="EMBL/GenBank/DDBJ databases">
        <authorList>
            <consortium name="DOE Joint Genome Institute"/>
            <person name="Kuo A."/>
            <person name="Miyauchi S."/>
            <person name="Kiss E."/>
            <person name="Drula E."/>
            <person name="Kohler A."/>
            <person name="Sanchez-Garcia M."/>
            <person name="Andreopoulos B."/>
            <person name="Barry K.W."/>
            <person name="Bonito G."/>
            <person name="Buee M."/>
            <person name="Carver A."/>
            <person name="Chen C."/>
            <person name="Cichocki N."/>
            <person name="Clum A."/>
            <person name="Culley D."/>
            <person name="Crous P.W."/>
            <person name="Fauchery L."/>
            <person name="Girlanda M."/>
            <person name="Hayes R."/>
            <person name="Keri Z."/>
            <person name="LaButti K."/>
            <person name="Lipzen A."/>
            <person name="Lombard V."/>
            <person name="Magnuson J."/>
            <person name="Maillard F."/>
            <person name="Morin E."/>
            <person name="Murat C."/>
            <person name="Nolan M."/>
            <person name="Ohm R."/>
            <person name="Pangilinan J."/>
            <person name="Pereira M."/>
            <person name="Perotto S."/>
            <person name="Peter M."/>
            <person name="Riley R."/>
            <person name="Sitrit Y."/>
            <person name="Stielow B."/>
            <person name="Szollosi G."/>
            <person name="Zifcakova L."/>
            <person name="Stursova M."/>
            <person name="Spatafora J.W."/>
            <person name="Tedersoo L."/>
            <person name="Vaario L.-M."/>
            <person name="Yamada A."/>
            <person name="Yan M."/>
            <person name="Wang P."/>
            <person name="Xu J."/>
            <person name="Bruns T."/>
            <person name="Baldrian P."/>
            <person name="Vilgalys R."/>
            <person name="Henrissat B."/>
            <person name="Grigoriev I.V."/>
            <person name="Hibbett D."/>
            <person name="Nagy L.G."/>
            <person name="Martin F.M."/>
        </authorList>
    </citation>
    <scope>NUCLEOTIDE SEQUENCE</scope>
    <source>
        <strain evidence="3">Prilba</strain>
    </source>
</reference>
<dbReference type="InterPro" id="IPR003615">
    <property type="entry name" value="HNH_nuc"/>
</dbReference>
<evidence type="ECO:0000313" key="4">
    <source>
        <dbReference type="Proteomes" id="UP000759537"/>
    </source>
</evidence>
<dbReference type="AlphaFoldDB" id="A0A9P5MWL8"/>
<dbReference type="EMBL" id="WHVB01000008">
    <property type="protein sequence ID" value="KAF8480383.1"/>
    <property type="molecule type" value="Genomic_DNA"/>
</dbReference>